<dbReference type="InterPro" id="IPR011010">
    <property type="entry name" value="DNA_brk_join_enz"/>
</dbReference>
<dbReference type="PROSITE" id="PS51900">
    <property type="entry name" value="CB"/>
    <property type="match status" value="1"/>
</dbReference>
<sequence length="375" mass="42518">MWDLQKLGWEARLKGQSEDAMARFDAARDLAQAHGFRFASAPQVARQPLGEIVDRMKAVRSREGQIKPRDAEAVLGLVAAPRLTVTGALAEFWRLSEERVHGKDANQLRIWKNQRKRAIGNFVEIIGDLALEDITRDHMLDFRQWWWERIRDEAMTANSANKDISALVNILRTVNEMKRLHIDLPVEKLAFTEGEQNTRLPFSDAWIRDRLLEPGALDGMNDQARAILLIMINTGCRPAEIAGLLPHHIQLGHEWPHISIEPEGRHLKTIHSRRKIPLLGVSLEAMKQHPEGFPRYRASGNLSGAVNKFLRENGLMETAEHSMYGLRHSFEDRLLAAGVDERIRADLMGHKLMRERYGAGAPLATSTAIIQQVAF</sequence>
<dbReference type="InterPro" id="IPR044068">
    <property type="entry name" value="CB"/>
</dbReference>
<dbReference type="PANTHER" id="PTHR30349:SF41">
    <property type="entry name" value="INTEGRASE_RECOMBINASE PROTEIN MJ0367-RELATED"/>
    <property type="match status" value="1"/>
</dbReference>
<dbReference type="EMBL" id="JAVQLW010000001">
    <property type="protein sequence ID" value="MDS9468627.1"/>
    <property type="molecule type" value="Genomic_DNA"/>
</dbReference>
<dbReference type="Gene3D" id="1.10.443.10">
    <property type="entry name" value="Intergrase catalytic core"/>
    <property type="match status" value="1"/>
</dbReference>
<feature type="domain" description="Tyr recombinase" evidence="6">
    <location>
        <begin position="201"/>
        <end position="375"/>
    </location>
</feature>
<keyword evidence="9" id="KW-1185">Reference proteome</keyword>
<dbReference type="InterPro" id="IPR013762">
    <property type="entry name" value="Integrase-like_cat_sf"/>
</dbReference>
<comment type="caution">
    <text evidence="8">The sequence shown here is derived from an EMBL/GenBank/DDBJ whole genome shotgun (WGS) entry which is preliminary data.</text>
</comment>
<evidence type="ECO:0000259" key="6">
    <source>
        <dbReference type="PROSITE" id="PS51898"/>
    </source>
</evidence>
<dbReference type="Proteomes" id="UP001269144">
    <property type="component" value="Unassembled WGS sequence"/>
</dbReference>
<evidence type="ECO:0000313" key="9">
    <source>
        <dbReference type="Proteomes" id="UP001269144"/>
    </source>
</evidence>
<dbReference type="SUPFAM" id="SSF56349">
    <property type="entry name" value="DNA breaking-rejoining enzymes"/>
    <property type="match status" value="1"/>
</dbReference>
<evidence type="ECO:0000259" key="7">
    <source>
        <dbReference type="PROSITE" id="PS51900"/>
    </source>
</evidence>
<protein>
    <submittedName>
        <fullName evidence="8">Tyrosine-type recombinase/integrase</fullName>
    </submittedName>
</protein>
<comment type="similarity">
    <text evidence="1">Belongs to the 'phage' integrase family.</text>
</comment>
<proteinExistence type="inferred from homology"/>
<evidence type="ECO:0000256" key="1">
    <source>
        <dbReference type="ARBA" id="ARBA00008857"/>
    </source>
</evidence>
<evidence type="ECO:0000256" key="4">
    <source>
        <dbReference type="ARBA" id="ARBA00023172"/>
    </source>
</evidence>
<accession>A0ABU2HUA2</accession>
<name>A0ABU2HUA2_9RHOB</name>
<dbReference type="PROSITE" id="PS51898">
    <property type="entry name" value="TYR_RECOMBINASE"/>
    <property type="match status" value="1"/>
</dbReference>
<dbReference type="PANTHER" id="PTHR30349">
    <property type="entry name" value="PHAGE INTEGRASE-RELATED"/>
    <property type="match status" value="1"/>
</dbReference>
<evidence type="ECO:0000256" key="2">
    <source>
        <dbReference type="ARBA" id="ARBA00022908"/>
    </source>
</evidence>
<keyword evidence="3 5" id="KW-0238">DNA-binding</keyword>
<evidence type="ECO:0000256" key="3">
    <source>
        <dbReference type="ARBA" id="ARBA00023125"/>
    </source>
</evidence>
<gene>
    <name evidence="8" type="ORF">RGQ15_13740</name>
</gene>
<dbReference type="InterPro" id="IPR002104">
    <property type="entry name" value="Integrase_catalytic"/>
</dbReference>
<keyword evidence="2" id="KW-0229">DNA integration</keyword>
<organism evidence="8 9">
    <name type="scientific">Paracoccus aurantius</name>
    <dbReference type="NCBI Taxonomy" id="3073814"/>
    <lineage>
        <taxon>Bacteria</taxon>
        <taxon>Pseudomonadati</taxon>
        <taxon>Pseudomonadota</taxon>
        <taxon>Alphaproteobacteria</taxon>
        <taxon>Rhodobacterales</taxon>
        <taxon>Paracoccaceae</taxon>
        <taxon>Paracoccus</taxon>
    </lineage>
</organism>
<feature type="domain" description="Core-binding (CB)" evidence="7">
    <location>
        <begin position="83"/>
        <end position="175"/>
    </location>
</feature>
<evidence type="ECO:0000256" key="5">
    <source>
        <dbReference type="PROSITE-ProRule" id="PRU01248"/>
    </source>
</evidence>
<reference evidence="9" key="1">
    <citation type="submission" date="2023-07" db="EMBL/GenBank/DDBJ databases">
        <title>Paracoccus sp. MBLB3053 whole genome sequence.</title>
        <authorList>
            <person name="Hwang C.Y."/>
            <person name="Cho E.-S."/>
            <person name="Seo M.-J."/>
        </authorList>
    </citation>
    <scope>NUCLEOTIDE SEQUENCE [LARGE SCALE GENOMIC DNA]</scope>
    <source>
        <strain evidence="9">MBLB3053</strain>
    </source>
</reference>
<evidence type="ECO:0000313" key="8">
    <source>
        <dbReference type="EMBL" id="MDS9468627.1"/>
    </source>
</evidence>
<dbReference type="InterPro" id="IPR050090">
    <property type="entry name" value="Tyrosine_recombinase_XerCD"/>
</dbReference>
<keyword evidence="4" id="KW-0233">DNA recombination</keyword>